<evidence type="ECO:0000313" key="1">
    <source>
        <dbReference type="EMBL" id="GFR90841.1"/>
    </source>
</evidence>
<comment type="caution">
    <text evidence="1">The sequence shown here is derived from an EMBL/GenBank/DDBJ whole genome shotgun (WGS) entry which is preliminary data.</text>
</comment>
<accession>A0AAV4H0H8</accession>
<name>A0AAV4H0H8_9GAST</name>
<dbReference type="Proteomes" id="UP000762676">
    <property type="component" value="Unassembled WGS sequence"/>
</dbReference>
<dbReference type="PANTHER" id="PTHR37162:SF11">
    <property type="match status" value="1"/>
</dbReference>
<organism evidence="1 2">
    <name type="scientific">Elysia marginata</name>
    <dbReference type="NCBI Taxonomy" id="1093978"/>
    <lineage>
        <taxon>Eukaryota</taxon>
        <taxon>Metazoa</taxon>
        <taxon>Spiralia</taxon>
        <taxon>Lophotrochozoa</taxon>
        <taxon>Mollusca</taxon>
        <taxon>Gastropoda</taxon>
        <taxon>Heterobranchia</taxon>
        <taxon>Euthyneura</taxon>
        <taxon>Panpulmonata</taxon>
        <taxon>Sacoglossa</taxon>
        <taxon>Placobranchoidea</taxon>
        <taxon>Plakobranchidae</taxon>
        <taxon>Elysia</taxon>
    </lineage>
</organism>
<evidence type="ECO:0000313" key="2">
    <source>
        <dbReference type="Proteomes" id="UP000762676"/>
    </source>
</evidence>
<proteinExistence type="predicted"/>
<sequence>MFPDSVIAQSFSLQRTKISYICNFGIAPYLKGLLNNKIIKEEELVVLFDEAYNKDLGMKQMDIHIRFWDGDMVKTRYYDSCMMGQATAQDIFDQLIAKTAVPFRKIVQLSMDGPNVNWKVHSLLSCHIERNCTDSGTLLNVGSCGLHTMHNAFKKGHDVSGWDLGSWFNALKWLFKDSPARREDFIKETGFSSQRRLKMQTHPSRLVALNLKETDIMLSAESIGIGFKTKRVLKSSGASPKDVLQLKMERETLWLPWCRSCRKSHRLTHSL</sequence>
<dbReference type="EMBL" id="BMAT01008694">
    <property type="protein sequence ID" value="GFR90841.1"/>
    <property type="molecule type" value="Genomic_DNA"/>
</dbReference>
<dbReference type="PANTHER" id="PTHR37162">
    <property type="entry name" value="HAT FAMILY DIMERISATION DOMAINCONTAINING PROTEIN-RELATED"/>
    <property type="match status" value="1"/>
</dbReference>
<reference evidence="1 2" key="1">
    <citation type="journal article" date="2021" name="Elife">
        <title>Chloroplast acquisition without the gene transfer in kleptoplastic sea slugs, Plakobranchus ocellatus.</title>
        <authorList>
            <person name="Maeda T."/>
            <person name="Takahashi S."/>
            <person name="Yoshida T."/>
            <person name="Shimamura S."/>
            <person name="Takaki Y."/>
            <person name="Nagai Y."/>
            <person name="Toyoda A."/>
            <person name="Suzuki Y."/>
            <person name="Arimoto A."/>
            <person name="Ishii H."/>
            <person name="Satoh N."/>
            <person name="Nishiyama T."/>
            <person name="Hasebe M."/>
            <person name="Maruyama T."/>
            <person name="Minagawa J."/>
            <person name="Obokata J."/>
            <person name="Shigenobu S."/>
        </authorList>
    </citation>
    <scope>NUCLEOTIDE SEQUENCE [LARGE SCALE GENOMIC DNA]</scope>
</reference>
<gene>
    <name evidence="1" type="ORF">ElyMa_004313800</name>
</gene>
<dbReference type="AlphaFoldDB" id="A0AAV4H0H8"/>
<protein>
    <submittedName>
        <fullName evidence="1">Peptidase M20 domain-containing protein 2</fullName>
    </submittedName>
</protein>
<keyword evidence="2" id="KW-1185">Reference proteome</keyword>